<feature type="compositionally biased region" description="Low complexity" evidence="1">
    <location>
        <begin position="366"/>
        <end position="375"/>
    </location>
</feature>
<feature type="transmembrane region" description="Helical" evidence="2">
    <location>
        <begin position="292"/>
        <end position="310"/>
    </location>
</feature>
<dbReference type="InterPro" id="IPR000014">
    <property type="entry name" value="PAS"/>
</dbReference>
<dbReference type="PANTHER" id="PTHR44757">
    <property type="entry name" value="DIGUANYLATE CYCLASE DGCP"/>
    <property type="match status" value="1"/>
</dbReference>
<evidence type="ECO:0008006" key="5">
    <source>
        <dbReference type="Google" id="ProtNLM"/>
    </source>
</evidence>
<feature type="transmembrane region" description="Helical" evidence="2">
    <location>
        <begin position="132"/>
        <end position="155"/>
    </location>
</feature>
<comment type="caution">
    <text evidence="3">The sequence shown here is derived from an EMBL/GenBank/DDBJ whole genome shotgun (WGS) entry which is preliminary data.</text>
</comment>
<proteinExistence type="predicted"/>
<reference evidence="3" key="1">
    <citation type="submission" date="2021-01" db="EMBL/GenBank/DDBJ databases">
        <title>Whole genome shotgun sequence of Planosporangium mesophilum NBRC 109066.</title>
        <authorList>
            <person name="Komaki H."/>
            <person name="Tamura T."/>
        </authorList>
    </citation>
    <scope>NUCLEOTIDE SEQUENCE</scope>
    <source>
        <strain evidence="3">NBRC 109066</strain>
    </source>
</reference>
<feature type="transmembrane region" description="Helical" evidence="2">
    <location>
        <begin position="45"/>
        <end position="62"/>
    </location>
</feature>
<feature type="transmembrane region" description="Helical" evidence="2">
    <location>
        <begin position="227"/>
        <end position="243"/>
    </location>
</feature>
<feature type="transmembrane region" description="Helical" evidence="2">
    <location>
        <begin position="194"/>
        <end position="215"/>
    </location>
</feature>
<protein>
    <recommendedName>
        <fullName evidence="5">PAS domain S-box protein</fullName>
    </recommendedName>
</protein>
<dbReference type="InterPro" id="IPR035965">
    <property type="entry name" value="PAS-like_dom_sf"/>
</dbReference>
<feature type="transmembrane region" description="Helical" evidence="2">
    <location>
        <begin position="100"/>
        <end position="120"/>
    </location>
</feature>
<dbReference type="PANTHER" id="PTHR44757:SF2">
    <property type="entry name" value="BIOFILM ARCHITECTURE MAINTENANCE PROTEIN MBAA"/>
    <property type="match status" value="1"/>
</dbReference>
<keyword evidence="2" id="KW-1133">Transmembrane helix</keyword>
<dbReference type="InterPro" id="IPR052155">
    <property type="entry name" value="Biofilm_reg_signaling"/>
</dbReference>
<evidence type="ECO:0000313" key="4">
    <source>
        <dbReference type="Proteomes" id="UP000599074"/>
    </source>
</evidence>
<name>A0A8J3WYS6_9ACTN</name>
<evidence type="ECO:0000313" key="3">
    <source>
        <dbReference type="EMBL" id="GII21590.1"/>
    </source>
</evidence>
<dbReference type="Gene3D" id="3.30.450.20">
    <property type="entry name" value="PAS domain"/>
    <property type="match status" value="1"/>
</dbReference>
<dbReference type="Proteomes" id="UP000599074">
    <property type="component" value="Unassembled WGS sequence"/>
</dbReference>
<dbReference type="AlphaFoldDB" id="A0A8J3WYS6"/>
<evidence type="ECO:0000256" key="2">
    <source>
        <dbReference type="SAM" id="Phobius"/>
    </source>
</evidence>
<keyword evidence="2" id="KW-0472">Membrane</keyword>
<feature type="region of interest" description="Disordered" evidence="1">
    <location>
        <begin position="365"/>
        <end position="400"/>
    </location>
</feature>
<organism evidence="3 4">
    <name type="scientific">Planosporangium mesophilum</name>
    <dbReference type="NCBI Taxonomy" id="689768"/>
    <lineage>
        <taxon>Bacteria</taxon>
        <taxon>Bacillati</taxon>
        <taxon>Actinomycetota</taxon>
        <taxon>Actinomycetes</taxon>
        <taxon>Micromonosporales</taxon>
        <taxon>Micromonosporaceae</taxon>
        <taxon>Planosporangium</taxon>
    </lineage>
</organism>
<sequence>MTSREKDRQRERVSTRITAGYLTLMAVLGVSVFAAPGWAAVTWAAVGLTSVCAVVVGVRRYAPRARAPWWLLAGAILAMAAGDTIFGAAVRRPGDPSPVMVDVCYLSMLPLVLAGLIQLTRTSVVLRDRTRLLDLLTFTCAAALVLWIVVLGPGIRANGLDGLDKSVLAAYMVGDLLLLTVSMRLMVAARRSSAVALLAVGVWGVVAADSAYWIADLSGGWQPGGPGELGYLLFYVCWGAAALRPSMVRLTMPAQAGPARLPHWWIAVMWLSLTVPAGALFVESVAGPPRNGLVIAVATIIMAALVLTRLSDAITKHRRSLARERGLREACGPLMVATGQAGVAAAIRAAIDGLAPSGAPHRVVFDPGDGAVPAGDGEGRRPSDRYPVPAPAPDRRSRLAPTRTLHPDLRGRLGGFETTLVCPLTVDLPTAGGGALFVAADDEVLGAMRDSVEVLAAQAALALERIALTDAANRHDSDRYVRTVVQNTADVVVVLDDERIRYASPSLATVLGIELPAFGAFGDLIRPEDREQVVRTLERARRSRADEGARDCWSLRRPDGTRVLVEVSCRDLRADRMVRGIVVTMRDVTAQRGQERELIRQALLDSPAGFNRRSSTSKYR</sequence>
<dbReference type="CDD" id="cd00130">
    <property type="entry name" value="PAS"/>
    <property type="match status" value="1"/>
</dbReference>
<dbReference type="SUPFAM" id="SSF55785">
    <property type="entry name" value="PYP-like sensor domain (PAS domain)"/>
    <property type="match status" value="1"/>
</dbReference>
<feature type="transmembrane region" description="Helical" evidence="2">
    <location>
        <begin position="69"/>
        <end position="88"/>
    </location>
</feature>
<dbReference type="NCBIfam" id="TIGR00229">
    <property type="entry name" value="sensory_box"/>
    <property type="match status" value="1"/>
</dbReference>
<gene>
    <name evidence="3" type="ORF">Pme01_11870</name>
</gene>
<keyword evidence="2" id="KW-0812">Transmembrane</keyword>
<accession>A0A8J3WYS6</accession>
<evidence type="ECO:0000256" key="1">
    <source>
        <dbReference type="SAM" id="MobiDB-lite"/>
    </source>
</evidence>
<feature type="transmembrane region" description="Helical" evidence="2">
    <location>
        <begin position="264"/>
        <end position="286"/>
    </location>
</feature>
<feature type="transmembrane region" description="Helical" evidence="2">
    <location>
        <begin position="167"/>
        <end position="187"/>
    </location>
</feature>
<feature type="transmembrane region" description="Helical" evidence="2">
    <location>
        <begin position="21"/>
        <end position="39"/>
    </location>
</feature>
<dbReference type="EMBL" id="BOON01000008">
    <property type="protein sequence ID" value="GII21590.1"/>
    <property type="molecule type" value="Genomic_DNA"/>
</dbReference>
<keyword evidence="4" id="KW-1185">Reference proteome</keyword>